<name>A0A438K6N8_VITVI</name>
<dbReference type="AlphaFoldDB" id="A0A438K6N8"/>
<comment type="caution">
    <text evidence="1">The sequence shown here is derived from an EMBL/GenBank/DDBJ whole genome shotgun (WGS) entry which is preliminary data.</text>
</comment>
<sequence>MIVLDSFSIVTGPRAEIDGMMVMIFSEYIEIRLLQLRFTMSDEIAPITLTTLYEMMVDLTRRVERIELILSEHPSSSRGAPGSSDAFIATLDFIDTCYFGCLASTTSPAFITPTTFLIHFIGYVGTTSAPVSRPSSYHSSS</sequence>
<evidence type="ECO:0000313" key="1">
    <source>
        <dbReference type="EMBL" id="RVX16866.1"/>
    </source>
</evidence>
<gene>
    <name evidence="1" type="ORF">CK203_003350</name>
</gene>
<reference evidence="1 2" key="1">
    <citation type="journal article" date="2018" name="PLoS Genet.">
        <title>Population sequencing reveals clonal diversity and ancestral inbreeding in the grapevine cultivar Chardonnay.</title>
        <authorList>
            <person name="Roach M.J."/>
            <person name="Johnson D.L."/>
            <person name="Bohlmann J."/>
            <person name="van Vuuren H.J."/>
            <person name="Jones S.J."/>
            <person name="Pretorius I.S."/>
            <person name="Schmidt S.A."/>
            <person name="Borneman A.R."/>
        </authorList>
    </citation>
    <scope>NUCLEOTIDE SEQUENCE [LARGE SCALE GENOMIC DNA]</scope>
    <source>
        <strain evidence="2">cv. Chardonnay</strain>
        <tissue evidence="1">Leaf</tissue>
    </source>
</reference>
<accession>A0A438K6N8</accession>
<protein>
    <submittedName>
        <fullName evidence="1">Uncharacterized protein</fullName>
    </submittedName>
</protein>
<dbReference type="Proteomes" id="UP000288805">
    <property type="component" value="Unassembled WGS sequence"/>
</dbReference>
<organism evidence="1 2">
    <name type="scientific">Vitis vinifera</name>
    <name type="common">Grape</name>
    <dbReference type="NCBI Taxonomy" id="29760"/>
    <lineage>
        <taxon>Eukaryota</taxon>
        <taxon>Viridiplantae</taxon>
        <taxon>Streptophyta</taxon>
        <taxon>Embryophyta</taxon>
        <taxon>Tracheophyta</taxon>
        <taxon>Spermatophyta</taxon>
        <taxon>Magnoliopsida</taxon>
        <taxon>eudicotyledons</taxon>
        <taxon>Gunneridae</taxon>
        <taxon>Pentapetalae</taxon>
        <taxon>rosids</taxon>
        <taxon>Vitales</taxon>
        <taxon>Vitaceae</taxon>
        <taxon>Viteae</taxon>
        <taxon>Vitis</taxon>
    </lineage>
</organism>
<evidence type="ECO:0000313" key="2">
    <source>
        <dbReference type="Proteomes" id="UP000288805"/>
    </source>
</evidence>
<proteinExistence type="predicted"/>
<dbReference type="EMBL" id="QGNW01000014">
    <property type="protein sequence ID" value="RVX16866.1"/>
    <property type="molecule type" value="Genomic_DNA"/>
</dbReference>